<feature type="region of interest" description="Disordered" evidence="1">
    <location>
        <begin position="1"/>
        <end position="28"/>
    </location>
</feature>
<keyword evidence="3" id="KW-1185">Reference proteome</keyword>
<dbReference type="EMBL" id="JAHQIW010000731">
    <property type="protein sequence ID" value="KAJ1349737.1"/>
    <property type="molecule type" value="Genomic_DNA"/>
</dbReference>
<proteinExistence type="predicted"/>
<organism evidence="2 3">
    <name type="scientific">Parelaphostrongylus tenuis</name>
    <name type="common">Meningeal worm</name>
    <dbReference type="NCBI Taxonomy" id="148309"/>
    <lineage>
        <taxon>Eukaryota</taxon>
        <taxon>Metazoa</taxon>
        <taxon>Ecdysozoa</taxon>
        <taxon>Nematoda</taxon>
        <taxon>Chromadorea</taxon>
        <taxon>Rhabditida</taxon>
        <taxon>Rhabditina</taxon>
        <taxon>Rhabditomorpha</taxon>
        <taxon>Strongyloidea</taxon>
        <taxon>Metastrongylidae</taxon>
        <taxon>Parelaphostrongylus</taxon>
    </lineage>
</organism>
<name>A0AAD5QFZ4_PARTN</name>
<comment type="caution">
    <text evidence="2">The sequence shown here is derived from an EMBL/GenBank/DDBJ whole genome shotgun (WGS) entry which is preliminary data.</text>
</comment>
<evidence type="ECO:0000256" key="1">
    <source>
        <dbReference type="SAM" id="MobiDB-lite"/>
    </source>
</evidence>
<protein>
    <submittedName>
        <fullName evidence="2">Uncharacterized protein</fullName>
    </submittedName>
</protein>
<evidence type="ECO:0000313" key="2">
    <source>
        <dbReference type="EMBL" id="KAJ1349737.1"/>
    </source>
</evidence>
<feature type="compositionally biased region" description="Acidic residues" evidence="1">
    <location>
        <begin position="1"/>
        <end position="10"/>
    </location>
</feature>
<gene>
    <name evidence="2" type="ORF">KIN20_005377</name>
</gene>
<dbReference type="AlphaFoldDB" id="A0AAD5QFZ4"/>
<accession>A0AAD5QFZ4</accession>
<feature type="compositionally biased region" description="Basic and acidic residues" evidence="1">
    <location>
        <begin position="11"/>
        <end position="24"/>
    </location>
</feature>
<dbReference type="Proteomes" id="UP001196413">
    <property type="component" value="Unassembled WGS sequence"/>
</dbReference>
<reference evidence="2" key="1">
    <citation type="submission" date="2021-06" db="EMBL/GenBank/DDBJ databases">
        <title>Parelaphostrongylus tenuis whole genome reference sequence.</title>
        <authorList>
            <person name="Garwood T.J."/>
            <person name="Larsen P.A."/>
            <person name="Fountain-Jones N.M."/>
            <person name="Garbe J.R."/>
            <person name="Macchietto M.G."/>
            <person name="Kania S.A."/>
            <person name="Gerhold R.W."/>
            <person name="Richards J.E."/>
            <person name="Wolf T.M."/>
        </authorList>
    </citation>
    <scope>NUCLEOTIDE SEQUENCE</scope>
    <source>
        <strain evidence="2">MNPRO001-30</strain>
        <tissue evidence="2">Meninges</tissue>
    </source>
</reference>
<sequence length="93" mass="10052">MEQTDFCDENEQSRTPDGGREESSRPITGGCSAILPVGQLTVLNAQRGNLQNVHVLSNSGAVLSFIDEGLVRVTRRSNCVSIHFATTQCKSTD</sequence>
<evidence type="ECO:0000313" key="3">
    <source>
        <dbReference type="Proteomes" id="UP001196413"/>
    </source>
</evidence>